<keyword evidence="15" id="KW-1185">Reference proteome</keyword>
<evidence type="ECO:0000256" key="1">
    <source>
        <dbReference type="ARBA" id="ARBA00004123"/>
    </source>
</evidence>
<dbReference type="Gene3D" id="3.30.50.10">
    <property type="entry name" value="Erythroid Transcription Factor GATA-1, subunit A"/>
    <property type="match status" value="1"/>
</dbReference>
<dbReference type="SMART" id="SM00399">
    <property type="entry name" value="ZnF_C4"/>
    <property type="match status" value="1"/>
</dbReference>
<evidence type="ECO:0000256" key="11">
    <source>
        <dbReference type="SAM" id="MobiDB-lite"/>
    </source>
</evidence>
<evidence type="ECO:0000313" key="15">
    <source>
        <dbReference type="Proteomes" id="UP000186922"/>
    </source>
</evidence>
<evidence type="ECO:0000256" key="5">
    <source>
        <dbReference type="ARBA" id="ARBA00023015"/>
    </source>
</evidence>
<evidence type="ECO:0000313" key="14">
    <source>
        <dbReference type="EMBL" id="GAV09085.1"/>
    </source>
</evidence>
<feature type="domain" description="NR LBD" evidence="13">
    <location>
        <begin position="230"/>
        <end position="464"/>
    </location>
</feature>
<dbReference type="AlphaFoldDB" id="A0A1D1W6N7"/>
<reference evidence="14 15" key="1">
    <citation type="journal article" date="2016" name="Nat. Commun.">
        <title>Extremotolerant tardigrade genome and improved radiotolerance of human cultured cells by tardigrade-unique protein.</title>
        <authorList>
            <person name="Hashimoto T."/>
            <person name="Horikawa D.D."/>
            <person name="Saito Y."/>
            <person name="Kuwahara H."/>
            <person name="Kozuka-Hata H."/>
            <person name="Shin-I T."/>
            <person name="Minakuchi Y."/>
            <person name="Ohishi K."/>
            <person name="Motoyama A."/>
            <person name="Aizu T."/>
            <person name="Enomoto A."/>
            <person name="Kondo K."/>
            <person name="Tanaka S."/>
            <person name="Hara Y."/>
            <person name="Koshikawa S."/>
            <person name="Sagara H."/>
            <person name="Miura T."/>
            <person name="Yokobori S."/>
            <person name="Miyagawa K."/>
            <person name="Suzuki Y."/>
            <person name="Kubo T."/>
            <person name="Oyama M."/>
            <person name="Kohara Y."/>
            <person name="Fujiyama A."/>
            <person name="Arakawa K."/>
            <person name="Katayama T."/>
            <person name="Toyoda A."/>
            <person name="Kunieda T."/>
        </authorList>
    </citation>
    <scope>NUCLEOTIDE SEQUENCE [LARGE SCALE GENOMIC DNA]</scope>
    <source>
        <strain evidence="14 15">YOKOZUNA-1</strain>
    </source>
</reference>
<dbReference type="STRING" id="947166.A0A1D1W6N7"/>
<dbReference type="InterPro" id="IPR035500">
    <property type="entry name" value="NHR-like_dom_sf"/>
</dbReference>
<dbReference type="InterPro" id="IPR016355">
    <property type="entry name" value="NR5-like"/>
</dbReference>
<dbReference type="GO" id="GO:0009755">
    <property type="term" value="P:hormone-mediated signaling pathway"/>
    <property type="evidence" value="ECO:0007669"/>
    <property type="project" value="TreeGrafter"/>
</dbReference>
<evidence type="ECO:0008006" key="16">
    <source>
        <dbReference type="Google" id="ProtNLM"/>
    </source>
</evidence>
<keyword evidence="7 10" id="KW-0804">Transcription</keyword>
<dbReference type="PROSITE" id="PS00031">
    <property type="entry name" value="NUCLEAR_REC_DBD_1"/>
    <property type="match status" value="1"/>
</dbReference>
<keyword evidence="9 10" id="KW-0539">Nucleus</keyword>
<evidence type="ECO:0000256" key="7">
    <source>
        <dbReference type="ARBA" id="ARBA00023163"/>
    </source>
</evidence>
<dbReference type="GO" id="GO:0008270">
    <property type="term" value="F:zinc ion binding"/>
    <property type="evidence" value="ECO:0007669"/>
    <property type="project" value="UniProtKB-KW"/>
</dbReference>
<keyword evidence="4 10" id="KW-0862">Zinc</keyword>
<dbReference type="EMBL" id="BDGG01000020">
    <property type="protein sequence ID" value="GAV09085.1"/>
    <property type="molecule type" value="Genomic_DNA"/>
</dbReference>
<proteinExistence type="inferred from homology"/>
<evidence type="ECO:0000259" key="13">
    <source>
        <dbReference type="PROSITE" id="PS51843"/>
    </source>
</evidence>
<comment type="similarity">
    <text evidence="10">Belongs to the nuclear hormone receptor family.</text>
</comment>
<evidence type="ECO:0000259" key="12">
    <source>
        <dbReference type="PROSITE" id="PS51030"/>
    </source>
</evidence>
<feature type="compositionally biased region" description="Polar residues" evidence="11">
    <location>
        <begin position="204"/>
        <end position="220"/>
    </location>
</feature>
<dbReference type="GO" id="GO:0000978">
    <property type="term" value="F:RNA polymerase II cis-regulatory region sequence-specific DNA binding"/>
    <property type="evidence" value="ECO:0007669"/>
    <property type="project" value="TreeGrafter"/>
</dbReference>
<evidence type="ECO:0000256" key="10">
    <source>
        <dbReference type="RuleBase" id="RU004334"/>
    </source>
</evidence>
<dbReference type="PROSITE" id="PS51843">
    <property type="entry name" value="NR_LBD"/>
    <property type="match status" value="1"/>
</dbReference>
<protein>
    <recommendedName>
        <fullName evidence="16">Nuclear receptor domain-containing protein</fullName>
    </recommendedName>
</protein>
<keyword evidence="2 10" id="KW-0479">Metal-binding</keyword>
<evidence type="ECO:0000256" key="8">
    <source>
        <dbReference type="ARBA" id="ARBA00023170"/>
    </source>
</evidence>
<keyword evidence="8 10" id="KW-0675">Receptor</keyword>
<feature type="domain" description="Nuclear receptor" evidence="12">
    <location>
        <begin position="57"/>
        <end position="135"/>
    </location>
</feature>
<dbReference type="Pfam" id="PF00105">
    <property type="entry name" value="zf-C4"/>
    <property type="match status" value="1"/>
</dbReference>
<organism evidence="14 15">
    <name type="scientific">Ramazzottius varieornatus</name>
    <name type="common">Water bear</name>
    <name type="synonym">Tardigrade</name>
    <dbReference type="NCBI Taxonomy" id="947166"/>
    <lineage>
        <taxon>Eukaryota</taxon>
        <taxon>Metazoa</taxon>
        <taxon>Ecdysozoa</taxon>
        <taxon>Tardigrada</taxon>
        <taxon>Eutardigrada</taxon>
        <taxon>Parachela</taxon>
        <taxon>Hypsibioidea</taxon>
        <taxon>Ramazzottiidae</taxon>
        <taxon>Ramazzottius</taxon>
    </lineage>
</organism>
<dbReference type="GO" id="GO:0009888">
    <property type="term" value="P:tissue development"/>
    <property type="evidence" value="ECO:0007669"/>
    <property type="project" value="TreeGrafter"/>
</dbReference>
<feature type="compositionally biased region" description="Basic residues" evidence="11">
    <location>
        <begin position="16"/>
        <end position="25"/>
    </location>
</feature>
<dbReference type="OrthoDB" id="6355676at2759"/>
<evidence type="ECO:0000256" key="3">
    <source>
        <dbReference type="ARBA" id="ARBA00022771"/>
    </source>
</evidence>
<dbReference type="Pfam" id="PF00104">
    <property type="entry name" value="Hormone_recep"/>
    <property type="match status" value="1"/>
</dbReference>
<feature type="region of interest" description="Disordered" evidence="11">
    <location>
        <begin position="137"/>
        <end position="221"/>
    </location>
</feature>
<feature type="compositionally biased region" description="Low complexity" evidence="11">
    <location>
        <begin position="140"/>
        <end position="153"/>
    </location>
</feature>
<comment type="subcellular location">
    <subcellularLocation>
        <location evidence="1 10">Nucleus</location>
    </subcellularLocation>
</comment>
<evidence type="ECO:0000256" key="6">
    <source>
        <dbReference type="ARBA" id="ARBA00023125"/>
    </source>
</evidence>
<comment type="caution">
    <text evidence="14">The sequence shown here is derived from an EMBL/GenBank/DDBJ whole genome shotgun (WGS) entry which is preliminary data.</text>
</comment>
<dbReference type="PANTHER" id="PTHR24086:SF15">
    <property type="entry name" value="NUCLEAR HORMONE RECEPTOR FTZ-F1"/>
    <property type="match status" value="1"/>
</dbReference>
<feature type="region of interest" description="Disordered" evidence="11">
    <location>
        <begin position="1"/>
        <end position="50"/>
    </location>
</feature>
<keyword evidence="5 10" id="KW-0805">Transcription regulation</keyword>
<sequence>MSKARHSFPEDVSNKRAARNRKSAVHHHDSSPEAFDKEDGAYGEENGSGTNGMNHVKEPCKVCGDEVSGYHYGVRTCEGCKAFFRRTIQKNKQYTCRGNQDCAVERLGKARTQRCCYCRFQQCLNVGMKTDAVRQDRARGCPSSSGSFSASPARGRRPKQEFSDGSEAEEEPKPKRKRAAAVAPPPKKEVTPMKTTRKAGRQSLPETATTSSSNGDTDPNFTKFAALMPRIPKLVSQMKNTVPDEVTWRSSLLELIEEEGKKKPHAAPLEILCNVLDRKVYAFVEWARDSTFFDSLDYEDQKKLLQHGWNSFLMFDIIYHLAGGYLQETHKFDSSAAPIHMADLAALGHSANSAAIQGVVESVRELGMDRDEYLNVKMILLLNPYVPGLVKQKPIKWGYEKCQEELKLDIAAGHSAIPSRFNRFMALVTEMRKFADEGEYFLYNKARQDGYLDDTLLLEMIEMKRES</sequence>
<evidence type="ECO:0000256" key="2">
    <source>
        <dbReference type="ARBA" id="ARBA00022723"/>
    </source>
</evidence>
<dbReference type="FunFam" id="3.30.50.10:FF:000006">
    <property type="entry name" value="Nuclear receptor subfamily 5 group A member"/>
    <property type="match status" value="1"/>
</dbReference>
<dbReference type="GO" id="GO:0004879">
    <property type="term" value="F:nuclear receptor activity"/>
    <property type="evidence" value="ECO:0007669"/>
    <property type="project" value="InterPro"/>
</dbReference>
<dbReference type="InterPro" id="IPR001723">
    <property type="entry name" value="Nuclear_hrmn_rcpt"/>
</dbReference>
<name>A0A1D1W6N7_RAMVA</name>
<dbReference type="PRINTS" id="PR00398">
    <property type="entry name" value="STRDHORMONER"/>
</dbReference>
<dbReference type="SUPFAM" id="SSF57716">
    <property type="entry name" value="Glucocorticoid receptor-like (DNA-binding domain)"/>
    <property type="match status" value="1"/>
</dbReference>
<dbReference type="PROSITE" id="PS51030">
    <property type="entry name" value="NUCLEAR_REC_DBD_2"/>
    <property type="match status" value="1"/>
</dbReference>
<evidence type="ECO:0000256" key="4">
    <source>
        <dbReference type="ARBA" id="ARBA00022833"/>
    </source>
</evidence>
<dbReference type="InterPro" id="IPR001628">
    <property type="entry name" value="Znf_hrmn_rcpt"/>
</dbReference>
<dbReference type="GO" id="GO:0090575">
    <property type="term" value="C:RNA polymerase II transcription regulator complex"/>
    <property type="evidence" value="ECO:0007669"/>
    <property type="project" value="TreeGrafter"/>
</dbReference>
<dbReference type="Proteomes" id="UP000186922">
    <property type="component" value="Unassembled WGS sequence"/>
</dbReference>
<dbReference type="SUPFAM" id="SSF48508">
    <property type="entry name" value="Nuclear receptor ligand-binding domain"/>
    <property type="match status" value="1"/>
</dbReference>
<gene>
    <name evidence="14" type="primary">RvY_18683-1</name>
    <name evidence="14" type="synonym">RvY_18683.1</name>
    <name evidence="14" type="ORF">RvY_18683</name>
</gene>
<feature type="compositionally biased region" description="Basic and acidic residues" evidence="11">
    <location>
        <begin position="26"/>
        <end position="40"/>
    </location>
</feature>
<keyword evidence="6 10" id="KW-0238">DNA-binding</keyword>
<evidence type="ECO:0000256" key="9">
    <source>
        <dbReference type="ARBA" id="ARBA00023242"/>
    </source>
</evidence>
<dbReference type="PRINTS" id="PR00047">
    <property type="entry name" value="STROIDFINGER"/>
</dbReference>
<dbReference type="InterPro" id="IPR013088">
    <property type="entry name" value="Znf_NHR/GATA"/>
</dbReference>
<dbReference type="Gene3D" id="1.10.565.10">
    <property type="entry name" value="Retinoid X Receptor"/>
    <property type="match status" value="1"/>
</dbReference>
<dbReference type="InterPro" id="IPR000536">
    <property type="entry name" value="Nucl_hrmn_rcpt_lig-bd"/>
</dbReference>
<keyword evidence="3 10" id="KW-0863">Zinc-finger</keyword>
<dbReference type="SMART" id="SM00430">
    <property type="entry name" value="HOLI"/>
    <property type="match status" value="1"/>
</dbReference>
<dbReference type="CDD" id="cd06916">
    <property type="entry name" value="NR_DBD_like"/>
    <property type="match status" value="1"/>
</dbReference>
<accession>A0A1D1W6N7</accession>
<dbReference type="PANTHER" id="PTHR24086">
    <property type="entry name" value="NUCLEAR RECEPTOR SUBFAMILY 5 GROUP A"/>
    <property type="match status" value="1"/>
</dbReference>